<dbReference type="GO" id="GO:0019417">
    <property type="term" value="P:sulfur oxidation"/>
    <property type="evidence" value="ECO:0007669"/>
    <property type="project" value="InterPro"/>
</dbReference>
<comment type="subunit">
    <text evidence="2 14">Heterodimer of SoxA and SoxX.</text>
</comment>
<dbReference type="EC" id="2.8.5.2" evidence="14"/>
<dbReference type="NCBIfam" id="TIGR04484">
    <property type="entry name" value="thiosulf_SoxA"/>
    <property type="match status" value="1"/>
</dbReference>
<evidence type="ECO:0000256" key="11">
    <source>
        <dbReference type="ARBA" id="ARBA00025746"/>
    </source>
</evidence>
<evidence type="ECO:0000256" key="5">
    <source>
        <dbReference type="ARBA" id="ARBA00022679"/>
    </source>
</evidence>
<dbReference type="GO" id="GO:0042597">
    <property type="term" value="C:periplasmic space"/>
    <property type="evidence" value="ECO:0007669"/>
    <property type="project" value="UniProtKB-SubCell"/>
</dbReference>
<dbReference type="AlphaFoldDB" id="A0A0A3Y0Q8"/>
<comment type="cofactor">
    <cofactor evidence="16">
        <name>heme</name>
        <dbReference type="ChEBI" id="CHEBI:30413"/>
    </cofactor>
    <text evidence="16">Binds 2 heme groups per subunit.</text>
</comment>
<name>A0A0A3Y0Q8_BRAJP</name>
<evidence type="ECO:0000256" key="13">
    <source>
        <dbReference type="ARBA" id="ARBA00048423"/>
    </source>
</evidence>
<dbReference type="InterPro" id="IPR036909">
    <property type="entry name" value="Cyt_c-like_dom_sf"/>
</dbReference>
<dbReference type="EMBL" id="JRPN01000014">
    <property type="protein sequence ID" value="KGT79139.1"/>
    <property type="molecule type" value="Genomic_DNA"/>
</dbReference>
<comment type="catalytic activity">
    <reaction evidence="12 14">
        <text>L-cysteinyl-[SoxY protein] + thiosulfate + 2 Fe(III)-[cytochrome c] = S-sulfosulfanyl-L-cysteinyl-[SoxY protein] + 2 Fe(II)-[cytochrome c] + 2 H(+)</text>
        <dbReference type="Rhea" id="RHEA:56720"/>
        <dbReference type="Rhea" id="RHEA-COMP:10350"/>
        <dbReference type="Rhea" id="RHEA-COMP:14328"/>
        <dbReference type="Rhea" id="RHEA-COMP:14399"/>
        <dbReference type="Rhea" id="RHEA-COMP:14691"/>
        <dbReference type="ChEBI" id="CHEBI:15378"/>
        <dbReference type="ChEBI" id="CHEBI:29033"/>
        <dbReference type="ChEBI" id="CHEBI:29034"/>
        <dbReference type="ChEBI" id="CHEBI:29950"/>
        <dbReference type="ChEBI" id="CHEBI:33542"/>
        <dbReference type="ChEBI" id="CHEBI:139321"/>
        <dbReference type="EC" id="2.8.5.2"/>
    </reaction>
</comment>
<keyword evidence="7 18" id="KW-0732">Signal</keyword>
<evidence type="ECO:0000256" key="16">
    <source>
        <dbReference type="PIRSR" id="PIRSR038455-2"/>
    </source>
</evidence>
<feature type="active site" description="Cysteine persulfide intermediate" evidence="15">
    <location>
        <position position="220"/>
    </location>
</feature>
<gene>
    <name evidence="20" type="ORF">MA20_17520</name>
</gene>
<evidence type="ECO:0000256" key="12">
    <source>
        <dbReference type="ARBA" id="ARBA00048077"/>
    </source>
</evidence>
<dbReference type="eggNOG" id="COG3258">
    <property type="taxonomic scope" value="Bacteria"/>
</dbReference>
<feature type="domain" description="Cytochrome c" evidence="19">
    <location>
        <begin position="155"/>
        <end position="247"/>
    </location>
</feature>
<keyword evidence="5 14" id="KW-0808">Transferase</keyword>
<feature type="binding site" description="covalent" evidence="16">
    <location>
        <position position="175"/>
    </location>
    <ligand>
        <name>heme c</name>
        <dbReference type="ChEBI" id="CHEBI:61717"/>
        <label>2</label>
    </ligand>
</feature>
<feature type="chain" id="PRO_5002016785" description="SoxAX cytochrome complex subunit A" evidence="18">
    <location>
        <begin position="22"/>
        <end position="259"/>
    </location>
</feature>
<keyword evidence="9 14" id="KW-0249">Electron transport</keyword>
<evidence type="ECO:0000256" key="9">
    <source>
        <dbReference type="ARBA" id="ARBA00022982"/>
    </source>
</evidence>
<dbReference type="SUPFAM" id="SSF46626">
    <property type="entry name" value="Cytochrome c"/>
    <property type="match status" value="2"/>
</dbReference>
<comment type="subcellular location">
    <subcellularLocation>
        <location evidence="1 14">Periplasm</location>
    </subcellularLocation>
</comment>
<feature type="binding site" description="axial binding residue" evidence="17">
    <location>
        <position position="78"/>
    </location>
    <ligand>
        <name>heme c</name>
        <dbReference type="ChEBI" id="CHEBI:61717"/>
        <label>1</label>
    </ligand>
    <ligandPart>
        <name>Fe</name>
        <dbReference type="ChEBI" id="CHEBI:18248"/>
    </ligandPart>
</feature>
<dbReference type="Proteomes" id="UP000030377">
    <property type="component" value="Unassembled WGS sequence"/>
</dbReference>
<reference evidence="20 21" key="1">
    <citation type="submission" date="2014-09" db="EMBL/GenBank/DDBJ databases">
        <title>Draft genome of Bradyrhizobium japonicum Is-34.</title>
        <authorList>
            <person name="Tsurumaru H."/>
            <person name="Yamakawa T."/>
            <person name="Hashimoto S."/>
            <person name="Okizaki K."/>
            <person name="Kanesaki Y."/>
            <person name="Yoshikawa H."/>
            <person name="Yajima S."/>
        </authorList>
    </citation>
    <scope>NUCLEOTIDE SEQUENCE [LARGE SCALE GENOMIC DNA]</scope>
    <source>
        <strain evidence="20 21">Is-34</strain>
    </source>
</reference>
<dbReference type="Pfam" id="PF21342">
    <property type="entry name" value="SoxA-TsdA_cyt-c"/>
    <property type="match status" value="2"/>
</dbReference>
<evidence type="ECO:0000259" key="19">
    <source>
        <dbReference type="PROSITE" id="PS51007"/>
    </source>
</evidence>
<proteinExistence type="inferred from homology"/>
<evidence type="ECO:0000256" key="14">
    <source>
        <dbReference type="PIRNR" id="PIRNR038455"/>
    </source>
</evidence>
<accession>A0A0A3Y0Q8</accession>
<dbReference type="GO" id="GO:0016669">
    <property type="term" value="F:oxidoreductase activity, acting on a sulfur group of donors, cytochrome as acceptor"/>
    <property type="evidence" value="ECO:0007669"/>
    <property type="project" value="InterPro"/>
</dbReference>
<feature type="binding site" description="axial binding residue" evidence="17">
    <location>
        <position position="220"/>
    </location>
    <ligand>
        <name>heme c</name>
        <dbReference type="ChEBI" id="CHEBI:61717"/>
        <label>2</label>
    </ligand>
    <ligandPart>
        <name>Fe</name>
        <dbReference type="ChEBI" id="CHEBI:18248"/>
    </ligandPart>
</feature>
<comment type="similarity">
    <text evidence="11 14">Belongs to the SoxA family.</text>
</comment>
<evidence type="ECO:0000256" key="8">
    <source>
        <dbReference type="ARBA" id="ARBA00022764"/>
    </source>
</evidence>
<evidence type="ECO:0000256" key="10">
    <source>
        <dbReference type="ARBA" id="ARBA00023004"/>
    </source>
</evidence>
<evidence type="ECO:0000256" key="15">
    <source>
        <dbReference type="PIRSR" id="PIRSR038455-1"/>
    </source>
</evidence>
<evidence type="ECO:0000256" key="18">
    <source>
        <dbReference type="SAM" id="SignalP"/>
    </source>
</evidence>
<dbReference type="Gene3D" id="1.10.760.10">
    <property type="entry name" value="Cytochrome c-like domain"/>
    <property type="match status" value="2"/>
</dbReference>
<evidence type="ECO:0000313" key="20">
    <source>
        <dbReference type="EMBL" id="KGT79139.1"/>
    </source>
</evidence>
<dbReference type="GO" id="GO:0016740">
    <property type="term" value="F:transferase activity"/>
    <property type="evidence" value="ECO:0007669"/>
    <property type="project" value="UniProtKB-KW"/>
</dbReference>
<dbReference type="STRING" id="375.BKD09_RS37235"/>
<sequence>MIFWRAIAAATLLAAAPALLAGEIPPDARRSGYSFMGPDTRAMQDDDTSNPGMLFVLDGGALWAKKAGSADKACADCHGDATTSMKGVAARYPAFDKALARPVTLDQRINLCRANHQQAPALPYESRDLLALSAFVAHQSRGVAITAGDDPELKPFVAQGRDLFMQREGQLNLACTNCHDDNFDKRLAGAPITQGQPTGYPLYRLEWQTLGSIERRLRSCMTGVRAQAYDYGAPELVALELYLMSRARGLPMETPAVRP</sequence>
<feature type="binding site" description="axial binding residue" evidence="17">
    <location>
        <position position="112"/>
    </location>
    <ligand>
        <name>heme c</name>
        <dbReference type="ChEBI" id="CHEBI:61717"/>
        <label>1</label>
    </ligand>
    <ligandPart>
        <name>Fe</name>
        <dbReference type="ChEBI" id="CHEBI:18248"/>
    </ligandPart>
</feature>
<evidence type="ECO:0000256" key="17">
    <source>
        <dbReference type="PIRSR" id="PIRSR038455-3"/>
    </source>
</evidence>
<evidence type="ECO:0000256" key="1">
    <source>
        <dbReference type="ARBA" id="ARBA00004418"/>
    </source>
</evidence>
<evidence type="ECO:0000313" key="21">
    <source>
        <dbReference type="Proteomes" id="UP000030377"/>
    </source>
</evidence>
<dbReference type="GO" id="GO:0070069">
    <property type="term" value="C:cytochrome complex"/>
    <property type="evidence" value="ECO:0007669"/>
    <property type="project" value="InterPro"/>
</dbReference>
<keyword evidence="6 14" id="KW-0479">Metal-binding</keyword>
<dbReference type="RefSeq" id="WP_028156969.1">
    <property type="nucleotide sequence ID" value="NZ_JANUDC010000001.1"/>
</dbReference>
<evidence type="ECO:0000256" key="2">
    <source>
        <dbReference type="ARBA" id="ARBA00011530"/>
    </source>
</evidence>
<evidence type="ECO:0000256" key="3">
    <source>
        <dbReference type="ARBA" id="ARBA00022448"/>
    </source>
</evidence>
<dbReference type="InterPro" id="IPR009056">
    <property type="entry name" value="Cyt_c-like_dom"/>
</dbReference>
<feature type="binding site" description="covalent" evidence="16">
    <location>
        <position position="178"/>
    </location>
    <ligand>
        <name>heme c</name>
        <dbReference type="ChEBI" id="CHEBI:61717"/>
        <label>2</label>
    </ligand>
</feature>
<feature type="binding site" description="covalent" evidence="16">
    <location>
        <position position="74"/>
    </location>
    <ligand>
        <name>heme c</name>
        <dbReference type="ChEBI" id="CHEBI:61717"/>
        <label>1</label>
    </ligand>
</feature>
<dbReference type="GO" id="GO:0046872">
    <property type="term" value="F:metal ion binding"/>
    <property type="evidence" value="ECO:0007669"/>
    <property type="project" value="UniProtKB-KW"/>
</dbReference>
<comment type="caution">
    <text evidence="20">The sequence shown here is derived from an EMBL/GenBank/DDBJ whole genome shotgun (WGS) entry which is preliminary data.</text>
</comment>
<dbReference type="GO" id="GO:0020037">
    <property type="term" value="F:heme binding"/>
    <property type="evidence" value="ECO:0007669"/>
    <property type="project" value="InterPro"/>
</dbReference>
<organism evidence="20 21">
    <name type="scientific">Bradyrhizobium japonicum</name>
    <dbReference type="NCBI Taxonomy" id="375"/>
    <lineage>
        <taxon>Bacteria</taxon>
        <taxon>Pseudomonadati</taxon>
        <taxon>Pseudomonadota</taxon>
        <taxon>Alphaproteobacteria</taxon>
        <taxon>Hyphomicrobiales</taxon>
        <taxon>Nitrobacteraceae</taxon>
        <taxon>Bradyrhizobium</taxon>
    </lineage>
</organism>
<feature type="binding site" description="covalent" evidence="16">
    <location>
        <position position="77"/>
    </location>
    <ligand>
        <name>heme c</name>
        <dbReference type="ChEBI" id="CHEBI:61717"/>
        <label>1</label>
    </ligand>
</feature>
<dbReference type="GO" id="GO:0009055">
    <property type="term" value="F:electron transfer activity"/>
    <property type="evidence" value="ECO:0007669"/>
    <property type="project" value="InterPro"/>
</dbReference>
<dbReference type="PIRSF" id="PIRSF038455">
    <property type="entry name" value="SoxA"/>
    <property type="match status" value="1"/>
</dbReference>
<keyword evidence="8 14" id="KW-0574">Periplasm</keyword>
<evidence type="ECO:0000256" key="7">
    <source>
        <dbReference type="ARBA" id="ARBA00022729"/>
    </source>
</evidence>
<keyword evidence="4 14" id="KW-0349">Heme</keyword>
<evidence type="ECO:0000256" key="6">
    <source>
        <dbReference type="ARBA" id="ARBA00022723"/>
    </source>
</evidence>
<comment type="catalytic activity">
    <reaction evidence="13 14">
        <text>S-sulfanyl-L-cysteinyl-[SoxY protein] + thiosulfate + 2 Fe(III)-[cytochrome c] = S-(2-sulfodisulfanyl)-L-cysteinyl-[SoxY protein] + 2 Fe(II)-[cytochrome c] + 2 H(+)</text>
        <dbReference type="Rhea" id="RHEA:51224"/>
        <dbReference type="Rhea" id="RHEA-COMP:10350"/>
        <dbReference type="Rhea" id="RHEA-COMP:14399"/>
        <dbReference type="Rhea" id="RHEA-COMP:14689"/>
        <dbReference type="Rhea" id="RHEA-COMP:14690"/>
        <dbReference type="ChEBI" id="CHEBI:15378"/>
        <dbReference type="ChEBI" id="CHEBI:29033"/>
        <dbReference type="ChEBI" id="CHEBI:29034"/>
        <dbReference type="ChEBI" id="CHEBI:33542"/>
        <dbReference type="ChEBI" id="CHEBI:61963"/>
        <dbReference type="ChEBI" id="CHEBI:140664"/>
        <dbReference type="EC" id="2.8.5.2"/>
    </reaction>
</comment>
<dbReference type="InterPro" id="IPR025710">
    <property type="entry name" value="SoxA"/>
</dbReference>
<evidence type="ECO:0000256" key="4">
    <source>
        <dbReference type="ARBA" id="ARBA00022617"/>
    </source>
</evidence>
<feature type="signal peptide" evidence="18">
    <location>
        <begin position="1"/>
        <end position="21"/>
    </location>
</feature>
<feature type="binding site" description="axial binding residue" evidence="17">
    <location>
        <position position="179"/>
    </location>
    <ligand>
        <name>heme c</name>
        <dbReference type="ChEBI" id="CHEBI:61717"/>
        <label>2</label>
    </ligand>
    <ligandPart>
        <name>Fe</name>
        <dbReference type="ChEBI" id="CHEBI:18248"/>
    </ligandPart>
</feature>
<keyword evidence="10 14" id="KW-0408">Iron</keyword>
<keyword evidence="3 14" id="KW-0813">Transport</keyword>
<dbReference type="PROSITE" id="PS51007">
    <property type="entry name" value="CYTC"/>
    <property type="match status" value="1"/>
</dbReference>
<protein>
    <recommendedName>
        <fullName evidence="14">SoxAX cytochrome complex subunit A</fullName>
        <ecNumber evidence="14">2.8.5.2</ecNumber>
    </recommendedName>
    <alternativeName>
        <fullName evidence="14">Protein SoxA</fullName>
    </alternativeName>
    <alternativeName>
        <fullName evidence="14">Sulfur oxidizing protein A</fullName>
    </alternativeName>
    <alternativeName>
        <fullName evidence="14">Thiosulfate-oxidizing multienzyme system protein SoxA</fullName>
    </alternativeName>
</protein>
<feature type="binding site" evidence="16">
    <location>
        <position position="216"/>
    </location>
    <ligand>
        <name>substrate</name>
    </ligand>
</feature>